<protein>
    <submittedName>
        <fullName evidence="2">Uncharacterized protein</fullName>
    </submittedName>
</protein>
<dbReference type="Proteomes" id="UP000002139">
    <property type="component" value="Chromosome"/>
</dbReference>
<dbReference type="HOGENOM" id="CLU_2976893_0_0_7"/>
<sequence>MESLDVLSKAEEQRLWAEMAVRRGAELDVDPPRGRPAETSLMMRAHGSMTPAARPHPI</sequence>
<gene>
    <name evidence="2" type="ordered locus">sce7875</name>
</gene>
<evidence type="ECO:0000256" key="1">
    <source>
        <dbReference type="SAM" id="MobiDB-lite"/>
    </source>
</evidence>
<name>A9FBS2_SORC5</name>
<dbReference type="KEGG" id="scl:sce7875"/>
<feature type="region of interest" description="Disordered" evidence="1">
    <location>
        <begin position="27"/>
        <end position="58"/>
    </location>
</feature>
<reference evidence="2 3" key="1">
    <citation type="journal article" date="2007" name="Nat. Biotechnol.">
        <title>Complete genome sequence of the myxobacterium Sorangium cellulosum.</title>
        <authorList>
            <person name="Schneiker S."/>
            <person name="Perlova O."/>
            <person name="Kaiser O."/>
            <person name="Gerth K."/>
            <person name="Alici A."/>
            <person name="Altmeyer M.O."/>
            <person name="Bartels D."/>
            <person name="Bekel T."/>
            <person name="Beyer S."/>
            <person name="Bode E."/>
            <person name="Bode H.B."/>
            <person name="Bolten C.J."/>
            <person name="Choudhuri J.V."/>
            <person name="Doss S."/>
            <person name="Elnakady Y.A."/>
            <person name="Frank B."/>
            <person name="Gaigalat L."/>
            <person name="Goesmann A."/>
            <person name="Groeger C."/>
            <person name="Gross F."/>
            <person name="Jelsbak L."/>
            <person name="Jelsbak L."/>
            <person name="Kalinowski J."/>
            <person name="Kegler C."/>
            <person name="Knauber T."/>
            <person name="Konietzny S."/>
            <person name="Kopp M."/>
            <person name="Krause L."/>
            <person name="Krug D."/>
            <person name="Linke B."/>
            <person name="Mahmud T."/>
            <person name="Martinez-Arias R."/>
            <person name="McHardy A.C."/>
            <person name="Merai M."/>
            <person name="Meyer F."/>
            <person name="Mormann S."/>
            <person name="Munoz-Dorado J."/>
            <person name="Perez J."/>
            <person name="Pradella S."/>
            <person name="Rachid S."/>
            <person name="Raddatz G."/>
            <person name="Rosenau F."/>
            <person name="Rueckert C."/>
            <person name="Sasse F."/>
            <person name="Scharfe M."/>
            <person name="Schuster S.C."/>
            <person name="Suen G."/>
            <person name="Treuner-Lange A."/>
            <person name="Velicer G.J."/>
            <person name="Vorholter F.-J."/>
            <person name="Weissman K.J."/>
            <person name="Welch R.D."/>
            <person name="Wenzel S.C."/>
            <person name="Whitworth D.E."/>
            <person name="Wilhelm S."/>
            <person name="Wittmann C."/>
            <person name="Bloecker H."/>
            <person name="Puehler A."/>
            <person name="Mueller R."/>
        </authorList>
    </citation>
    <scope>NUCLEOTIDE SEQUENCE [LARGE SCALE GENOMIC DNA]</scope>
    <source>
        <strain evidence="3">So ce56</strain>
    </source>
</reference>
<keyword evidence="3" id="KW-1185">Reference proteome</keyword>
<evidence type="ECO:0000313" key="3">
    <source>
        <dbReference type="Proteomes" id="UP000002139"/>
    </source>
</evidence>
<feature type="compositionally biased region" description="Basic and acidic residues" evidence="1">
    <location>
        <begin position="27"/>
        <end position="36"/>
    </location>
</feature>
<dbReference type="AlphaFoldDB" id="A9FBS2"/>
<proteinExistence type="predicted"/>
<dbReference type="EMBL" id="AM746676">
    <property type="protein sequence ID" value="CAN98045.1"/>
    <property type="molecule type" value="Genomic_DNA"/>
</dbReference>
<organism evidence="2 3">
    <name type="scientific">Sorangium cellulosum (strain So ce56)</name>
    <name type="common">Polyangium cellulosum (strain So ce56)</name>
    <dbReference type="NCBI Taxonomy" id="448385"/>
    <lineage>
        <taxon>Bacteria</taxon>
        <taxon>Pseudomonadati</taxon>
        <taxon>Myxococcota</taxon>
        <taxon>Polyangia</taxon>
        <taxon>Polyangiales</taxon>
        <taxon>Polyangiaceae</taxon>
        <taxon>Sorangium</taxon>
    </lineage>
</organism>
<accession>A9FBS2</accession>
<evidence type="ECO:0000313" key="2">
    <source>
        <dbReference type="EMBL" id="CAN98045.1"/>
    </source>
</evidence>